<reference evidence="1" key="1">
    <citation type="journal article" date="2020" name="Nature">
        <title>Giant virus diversity and host interactions through global metagenomics.</title>
        <authorList>
            <person name="Schulz F."/>
            <person name="Roux S."/>
            <person name="Paez-Espino D."/>
            <person name="Jungbluth S."/>
            <person name="Walsh D.A."/>
            <person name="Denef V.J."/>
            <person name="McMahon K.D."/>
            <person name="Konstantinidis K.T."/>
            <person name="Eloe-Fadrosh E.A."/>
            <person name="Kyrpides N.C."/>
            <person name="Woyke T."/>
        </authorList>
    </citation>
    <scope>NUCLEOTIDE SEQUENCE</scope>
    <source>
        <strain evidence="1">GVMAG-M-3300009684-20</strain>
    </source>
</reference>
<evidence type="ECO:0000313" key="1">
    <source>
        <dbReference type="EMBL" id="QHS87104.1"/>
    </source>
</evidence>
<accession>A0A6C0B5J4</accession>
<sequence>MPTHLISPPAVQRVVPVSRIVSPLSHVSVSAVHTSPHPVLGLPKPPAAKPAAASPVSAPVHLVSKVDN</sequence>
<dbReference type="EMBL" id="MN739078">
    <property type="protein sequence ID" value="QHS87104.1"/>
    <property type="molecule type" value="Genomic_DNA"/>
</dbReference>
<protein>
    <submittedName>
        <fullName evidence="1">Uncharacterized protein</fullName>
    </submittedName>
</protein>
<proteinExistence type="predicted"/>
<name>A0A6C0B5J4_9ZZZZ</name>
<dbReference type="AlphaFoldDB" id="A0A6C0B5J4"/>
<organism evidence="1">
    <name type="scientific">viral metagenome</name>
    <dbReference type="NCBI Taxonomy" id="1070528"/>
    <lineage>
        <taxon>unclassified sequences</taxon>
        <taxon>metagenomes</taxon>
        <taxon>organismal metagenomes</taxon>
    </lineage>
</organism>